<evidence type="ECO:0000313" key="2">
    <source>
        <dbReference type="EMBL" id="NGZ84289.1"/>
    </source>
</evidence>
<evidence type="ECO:0000313" key="3">
    <source>
        <dbReference type="Proteomes" id="UP000666369"/>
    </source>
</evidence>
<gene>
    <name evidence="2" type="ORF">GW587_08470</name>
</gene>
<evidence type="ECO:0008006" key="4">
    <source>
        <dbReference type="Google" id="ProtNLM"/>
    </source>
</evidence>
<protein>
    <recommendedName>
        <fullName evidence="4">Lipoprotein</fullName>
    </recommendedName>
</protein>
<accession>A0ABX0FIG5</accession>
<evidence type="ECO:0000256" key="1">
    <source>
        <dbReference type="SAM" id="SignalP"/>
    </source>
</evidence>
<comment type="caution">
    <text evidence="2">The sequence shown here is derived from an EMBL/GenBank/DDBJ whole genome shotgun (WGS) entry which is preliminary data.</text>
</comment>
<name>A0ABX0FIG5_9BURK</name>
<feature type="signal peptide" evidence="1">
    <location>
        <begin position="1"/>
        <end position="19"/>
    </location>
</feature>
<reference evidence="3" key="2">
    <citation type="submission" date="2023-07" db="EMBL/GenBank/DDBJ databases">
        <title>Duganella aceri sp. nov., isolated from tree sap.</title>
        <authorList>
            <person name="Kim I.S."/>
        </authorList>
    </citation>
    <scope>NUCLEOTIDE SEQUENCE [LARGE SCALE GENOMIC DNA]</scope>
    <source>
        <strain evidence="3">SAP-35</strain>
    </source>
</reference>
<organism evidence="2 3">
    <name type="scientific">Duganella aceris</name>
    <dbReference type="NCBI Taxonomy" id="2703883"/>
    <lineage>
        <taxon>Bacteria</taxon>
        <taxon>Pseudomonadati</taxon>
        <taxon>Pseudomonadota</taxon>
        <taxon>Betaproteobacteria</taxon>
        <taxon>Burkholderiales</taxon>
        <taxon>Oxalobacteraceae</taxon>
        <taxon>Telluria group</taxon>
        <taxon>Duganella</taxon>
    </lineage>
</organism>
<reference evidence="2 3" key="1">
    <citation type="submission" date="2020-01" db="EMBL/GenBank/DDBJ databases">
        <authorList>
            <person name="Lee S.D."/>
        </authorList>
    </citation>
    <scope>NUCLEOTIDE SEQUENCE [LARGE SCALE GENOMIC DNA]</scope>
    <source>
        <strain evidence="2 3">SAP-35</strain>
    </source>
</reference>
<dbReference type="PROSITE" id="PS51257">
    <property type="entry name" value="PROKAR_LIPOPROTEIN"/>
    <property type="match status" value="1"/>
</dbReference>
<dbReference type="EMBL" id="JAADJT010000003">
    <property type="protein sequence ID" value="NGZ84289.1"/>
    <property type="molecule type" value="Genomic_DNA"/>
</dbReference>
<keyword evidence="3" id="KW-1185">Reference proteome</keyword>
<dbReference type="Proteomes" id="UP000666369">
    <property type="component" value="Unassembled WGS sequence"/>
</dbReference>
<dbReference type="RefSeq" id="WP_166101048.1">
    <property type="nucleotide sequence ID" value="NZ_JAADJT010000003.1"/>
</dbReference>
<feature type="chain" id="PRO_5046403208" description="Lipoprotein" evidence="1">
    <location>
        <begin position="20"/>
        <end position="119"/>
    </location>
</feature>
<keyword evidence="1" id="KW-0732">Signal</keyword>
<proteinExistence type="predicted"/>
<sequence length="119" mass="12427">MNRLSVLLLSCGVLLSACSWLPSKSRADAAAAAARAPVRTVAADGTPLTRVDGVEIEKVPFRPGVSSATVEKLAKQQGCAGGWGAGLVSEPGPVEIYRMTCESGKVYMAKCELKQCKAM</sequence>